<evidence type="ECO:0000256" key="3">
    <source>
        <dbReference type="ARBA" id="ARBA00023163"/>
    </source>
</evidence>
<keyword evidence="4" id="KW-0539">Nucleus</keyword>
<dbReference type="SUPFAM" id="SSF46689">
    <property type="entry name" value="Homeodomain-like"/>
    <property type="match status" value="1"/>
</dbReference>
<evidence type="ECO:0000259" key="5">
    <source>
        <dbReference type="PROSITE" id="PS50090"/>
    </source>
</evidence>
<dbReference type="Pfam" id="PF00249">
    <property type="entry name" value="Myb_DNA-binding"/>
    <property type="match status" value="1"/>
</dbReference>
<dbReference type="GO" id="GO:0005634">
    <property type="term" value="C:nucleus"/>
    <property type="evidence" value="ECO:0007669"/>
    <property type="project" value="UniProtKB-SubCell"/>
</dbReference>
<dbReference type="CDD" id="cd00167">
    <property type="entry name" value="SANT"/>
    <property type="match status" value="1"/>
</dbReference>
<proteinExistence type="predicted"/>
<feature type="domain" description="Myb-like" evidence="5">
    <location>
        <begin position="9"/>
        <end position="64"/>
    </location>
</feature>
<evidence type="ECO:0000313" key="6">
    <source>
        <dbReference type="EMBL" id="QSD99639.1"/>
    </source>
</evidence>
<accession>A0A896WB22</accession>
<comment type="subcellular location">
    <subcellularLocation>
        <location evidence="1">Nucleus</location>
    </subcellularLocation>
</comment>
<evidence type="ECO:0000256" key="1">
    <source>
        <dbReference type="ARBA" id="ARBA00004123"/>
    </source>
</evidence>
<evidence type="ECO:0000256" key="2">
    <source>
        <dbReference type="ARBA" id="ARBA00023015"/>
    </source>
</evidence>
<keyword evidence="2" id="KW-0805">Transcription regulation</keyword>
<dbReference type="Gene3D" id="1.10.10.60">
    <property type="entry name" value="Homeodomain-like"/>
    <property type="match status" value="1"/>
</dbReference>
<dbReference type="InterPro" id="IPR001005">
    <property type="entry name" value="SANT/Myb"/>
</dbReference>
<dbReference type="InterPro" id="IPR044636">
    <property type="entry name" value="RADIALIS-like"/>
</dbReference>
<dbReference type="InterPro" id="IPR009057">
    <property type="entry name" value="Homeodomain-like_sf"/>
</dbReference>
<dbReference type="PROSITE" id="PS50090">
    <property type="entry name" value="MYB_LIKE"/>
    <property type="match status" value="1"/>
</dbReference>
<gene>
    <name evidence="6" type="primary">EVM0009040.1</name>
</gene>
<reference evidence="6" key="1">
    <citation type="journal article" name="Plants (Basel)">
        <title>NAC and MYB Families and Lignin Biosynthesis-Related Members Identification and Expression Analysis in Melilotus albus.</title>
        <authorList>
            <person name="Chen L."/>
            <person name="Wu F."/>
            <person name="Zhang J."/>
        </authorList>
    </citation>
    <scope>NUCLEOTIDE SEQUENCE</scope>
</reference>
<dbReference type="GO" id="GO:0003700">
    <property type="term" value="F:DNA-binding transcription factor activity"/>
    <property type="evidence" value="ECO:0007669"/>
    <property type="project" value="InterPro"/>
</dbReference>
<dbReference type="SMART" id="SM00717">
    <property type="entry name" value="SANT"/>
    <property type="match status" value="1"/>
</dbReference>
<keyword evidence="3" id="KW-0804">Transcription</keyword>
<protein>
    <submittedName>
        <fullName evidence="6">MYB family transcription factor</fullName>
    </submittedName>
</protein>
<sequence length="89" mass="10075">MSQPSEQENNKTMPKAWTWSENKAFEDGLARYPEDYMEGRWEKVAALVPGRSPAEVEEHYQLLVQDIANIEAGLVSLPCYSDVNASTKK</sequence>
<dbReference type="FunFam" id="1.10.10.60:FF:000154">
    <property type="entry name" value="Transcription factor SRM1"/>
    <property type="match status" value="1"/>
</dbReference>
<dbReference type="AlphaFoldDB" id="A0A896WB22"/>
<dbReference type="PANTHER" id="PTHR43952:SF75">
    <property type="entry name" value="PROTEIN RADIALIS-LIKE 6"/>
    <property type="match status" value="1"/>
</dbReference>
<name>A0A896WB22_MELAB</name>
<evidence type="ECO:0000256" key="4">
    <source>
        <dbReference type="ARBA" id="ARBA00023242"/>
    </source>
</evidence>
<dbReference type="EMBL" id="MW302485">
    <property type="protein sequence ID" value="QSD99639.1"/>
    <property type="molecule type" value="Genomic_DNA"/>
</dbReference>
<dbReference type="PANTHER" id="PTHR43952">
    <property type="entry name" value="MYB FAMILY TRANSCRIPTION FACTOR-RELATED"/>
    <property type="match status" value="1"/>
</dbReference>
<organism evidence="6">
    <name type="scientific">Melilotus albus</name>
    <name type="common">White sweet clover</name>
    <name type="synonym">Melilotus officinalis subsp. albus</name>
    <dbReference type="NCBI Taxonomy" id="47082"/>
    <lineage>
        <taxon>Eukaryota</taxon>
        <taxon>Viridiplantae</taxon>
        <taxon>Streptophyta</taxon>
        <taxon>Embryophyta</taxon>
        <taxon>Tracheophyta</taxon>
        <taxon>Spermatophyta</taxon>
        <taxon>Magnoliopsida</taxon>
        <taxon>eudicotyledons</taxon>
        <taxon>Gunneridae</taxon>
        <taxon>Pentapetalae</taxon>
        <taxon>rosids</taxon>
        <taxon>fabids</taxon>
        <taxon>Fabales</taxon>
        <taxon>Fabaceae</taxon>
        <taxon>Papilionoideae</taxon>
        <taxon>50 kb inversion clade</taxon>
        <taxon>NPAAA clade</taxon>
        <taxon>Hologalegina</taxon>
        <taxon>IRL clade</taxon>
        <taxon>Trifolieae</taxon>
        <taxon>Melilotus</taxon>
    </lineage>
</organism>